<evidence type="ECO:0000313" key="2">
    <source>
        <dbReference type="EMBL" id="KAF1844378.1"/>
    </source>
</evidence>
<organism evidence="2 3">
    <name type="scientific">Cucurbitaria berberidis CBS 394.84</name>
    <dbReference type="NCBI Taxonomy" id="1168544"/>
    <lineage>
        <taxon>Eukaryota</taxon>
        <taxon>Fungi</taxon>
        <taxon>Dikarya</taxon>
        <taxon>Ascomycota</taxon>
        <taxon>Pezizomycotina</taxon>
        <taxon>Dothideomycetes</taxon>
        <taxon>Pleosporomycetidae</taxon>
        <taxon>Pleosporales</taxon>
        <taxon>Pleosporineae</taxon>
        <taxon>Cucurbitariaceae</taxon>
        <taxon>Cucurbitaria</taxon>
    </lineage>
</organism>
<dbReference type="AlphaFoldDB" id="A0A9P4GE92"/>
<evidence type="ECO:0000313" key="3">
    <source>
        <dbReference type="Proteomes" id="UP000800039"/>
    </source>
</evidence>
<dbReference type="PANTHER" id="PTHR33112:SF10">
    <property type="entry name" value="TOL"/>
    <property type="match status" value="1"/>
</dbReference>
<proteinExistence type="predicted"/>
<dbReference type="Pfam" id="PF06985">
    <property type="entry name" value="HET"/>
    <property type="match status" value="1"/>
</dbReference>
<dbReference type="RefSeq" id="XP_040786941.1">
    <property type="nucleotide sequence ID" value="XM_040929247.1"/>
</dbReference>
<dbReference type="PANTHER" id="PTHR33112">
    <property type="entry name" value="DOMAIN PROTEIN, PUTATIVE-RELATED"/>
    <property type="match status" value="1"/>
</dbReference>
<dbReference type="Proteomes" id="UP000800039">
    <property type="component" value="Unassembled WGS sequence"/>
</dbReference>
<dbReference type="EMBL" id="ML976617">
    <property type="protein sequence ID" value="KAF1844378.1"/>
    <property type="molecule type" value="Genomic_DNA"/>
</dbReference>
<reference evidence="2" key="1">
    <citation type="submission" date="2020-01" db="EMBL/GenBank/DDBJ databases">
        <authorList>
            <consortium name="DOE Joint Genome Institute"/>
            <person name="Haridas S."/>
            <person name="Albert R."/>
            <person name="Binder M."/>
            <person name="Bloem J."/>
            <person name="Labutti K."/>
            <person name="Salamov A."/>
            <person name="Andreopoulos B."/>
            <person name="Baker S.E."/>
            <person name="Barry K."/>
            <person name="Bills G."/>
            <person name="Bluhm B.H."/>
            <person name="Cannon C."/>
            <person name="Castanera R."/>
            <person name="Culley D.E."/>
            <person name="Daum C."/>
            <person name="Ezra D."/>
            <person name="Gonzalez J.B."/>
            <person name="Henrissat B."/>
            <person name="Kuo A."/>
            <person name="Liang C."/>
            <person name="Lipzen A."/>
            <person name="Lutzoni F."/>
            <person name="Magnuson J."/>
            <person name="Mondo S."/>
            <person name="Nolan M."/>
            <person name="Ohm R."/>
            <person name="Pangilinan J."/>
            <person name="Park H.-J."/>
            <person name="Ramirez L."/>
            <person name="Alfaro M."/>
            <person name="Sun H."/>
            <person name="Tritt A."/>
            <person name="Yoshinaga Y."/>
            <person name="Zwiers L.-H."/>
            <person name="Turgeon B.G."/>
            <person name="Goodwin S.B."/>
            <person name="Spatafora J.W."/>
            <person name="Crous P.W."/>
            <person name="Grigoriev I.V."/>
        </authorList>
    </citation>
    <scope>NUCLEOTIDE SEQUENCE</scope>
    <source>
        <strain evidence="2">CBS 394.84</strain>
    </source>
</reference>
<dbReference type="InterPro" id="IPR010730">
    <property type="entry name" value="HET"/>
</dbReference>
<evidence type="ECO:0000259" key="1">
    <source>
        <dbReference type="Pfam" id="PF06985"/>
    </source>
</evidence>
<sequence length="577" mass="65635">MHKVKLEHGAQSYGENTGHVSALGFLQSQYNTCQEKHTVCRANMPVDAFMPTRLVDVRHGGELVHLLERPEKASYVTLSHCWGGLKPFALTKSTATQLKDGILISCLPKTFQDAIAVTRKFQMRYIWIDTLCIFQDDVDGRDWAFEAGRMKDTYKRAAFCIAATAAENGNAGLFYERDLRALTPIKINFEPGLSSSYATTCGSRSPLAGPYWIGCEQSTRVAIDSACLNRRAWVAQERYLSPRIMHFTQETLFWECHESFRCEFSRHEISWGNRAHALKPLISNFRERFPNLELLGQRSKVVAESTNLRNQFYDAWRNFRTAYTHCGMSKESDVLVALQGVSQDVAEVLNERMIAGLLESHLVAELCWYNSWSGTLKDSHRPAKWRAPSWSWASTMLPIGFGSLIGLKEQHDMIKIIDSHVESRPSGELIQASLWIECRPLAAEIRGSFIHIDGVTRQQSGNPTLDSNDRVYVMLDDPIPNGKDEKNIRNVYIVIVRHVNDGNGIEGLVLVPCEEMDEKTCNPHYHHDTRGLPYLEKSERFQRIGICDTSSLNEYAEYGKRLLIKHEQTESRIIELV</sequence>
<gene>
    <name evidence="2" type="ORF">K460DRAFT_290986</name>
</gene>
<accession>A0A9P4GE92</accession>
<protein>
    <submittedName>
        <fullName evidence="2">HET-domain-containing protein</fullName>
    </submittedName>
</protein>
<dbReference type="OrthoDB" id="2958217at2759"/>
<name>A0A9P4GE92_9PLEO</name>
<keyword evidence="3" id="KW-1185">Reference proteome</keyword>
<feature type="domain" description="Heterokaryon incompatibility" evidence="1">
    <location>
        <begin position="75"/>
        <end position="237"/>
    </location>
</feature>
<dbReference type="GeneID" id="63846499"/>
<comment type="caution">
    <text evidence="2">The sequence shown here is derived from an EMBL/GenBank/DDBJ whole genome shotgun (WGS) entry which is preliminary data.</text>
</comment>